<evidence type="ECO:0000256" key="10">
    <source>
        <dbReference type="ARBA" id="ARBA00023136"/>
    </source>
</evidence>
<dbReference type="PRINTS" id="PR00344">
    <property type="entry name" value="BCTRLSENSOR"/>
</dbReference>
<dbReference type="GO" id="GO:0000155">
    <property type="term" value="F:phosphorelay sensor kinase activity"/>
    <property type="evidence" value="ECO:0007669"/>
    <property type="project" value="InterPro"/>
</dbReference>
<dbReference type="InterPro" id="IPR003661">
    <property type="entry name" value="HisK_dim/P_dom"/>
</dbReference>
<evidence type="ECO:0000256" key="3">
    <source>
        <dbReference type="ARBA" id="ARBA00012438"/>
    </source>
</evidence>
<dbReference type="SMART" id="SM00388">
    <property type="entry name" value="HisKA"/>
    <property type="match status" value="1"/>
</dbReference>
<name>A0A857JEP1_9BURK</name>
<proteinExistence type="predicted"/>
<keyword evidence="10 11" id="KW-0472">Membrane</keyword>
<evidence type="ECO:0000256" key="4">
    <source>
        <dbReference type="ARBA" id="ARBA00022553"/>
    </source>
</evidence>
<dbReference type="EC" id="2.7.13.3" evidence="3"/>
<dbReference type="InterPro" id="IPR003594">
    <property type="entry name" value="HATPase_dom"/>
</dbReference>
<evidence type="ECO:0000256" key="5">
    <source>
        <dbReference type="ARBA" id="ARBA00022679"/>
    </source>
</evidence>
<evidence type="ECO:0000256" key="8">
    <source>
        <dbReference type="ARBA" id="ARBA00022989"/>
    </source>
</evidence>
<dbReference type="Proteomes" id="UP000464787">
    <property type="component" value="Chromosome"/>
</dbReference>
<dbReference type="InterPro" id="IPR003660">
    <property type="entry name" value="HAMP_dom"/>
</dbReference>
<keyword evidence="5" id="KW-0808">Transferase</keyword>
<dbReference type="InterPro" id="IPR050428">
    <property type="entry name" value="TCS_sensor_his_kinase"/>
</dbReference>
<evidence type="ECO:0000256" key="9">
    <source>
        <dbReference type="ARBA" id="ARBA00023012"/>
    </source>
</evidence>
<dbReference type="PROSITE" id="PS50109">
    <property type="entry name" value="HIS_KIN"/>
    <property type="match status" value="1"/>
</dbReference>
<evidence type="ECO:0000313" key="14">
    <source>
        <dbReference type="EMBL" id="QHJ01674.1"/>
    </source>
</evidence>
<feature type="domain" description="Histidine kinase" evidence="12">
    <location>
        <begin position="230"/>
        <end position="447"/>
    </location>
</feature>
<evidence type="ECO:0000256" key="1">
    <source>
        <dbReference type="ARBA" id="ARBA00000085"/>
    </source>
</evidence>
<evidence type="ECO:0000259" key="13">
    <source>
        <dbReference type="PROSITE" id="PS50885"/>
    </source>
</evidence>
<dbReference type="KEGG" id="xyk:GT347_22110"/>
<dbReference type="CDD" id="cd00082">
    <property type="entry name" value="HisKA"/>
    <property type="match status" value="1"/>
</dbReference>
<evidence type="ECO:0000256" key="2">
    <source>
        <dbReference type="ARBA" id="ARBA00004141"/>
    </source>
</evidence>
<evidence type="ECO:0000259" key="12">
    <source>
        <dbReference type="PROSITE" id="PS50109"/>
    </source>
</evidence>
<dbReference type="GO" id="GO:0005886">
    <property type="term" value="C:plasma membrane"/>
    <property type="evidence" value="ECO:0007669"/>
    <property type="project" value="TreeGrafter"/>
</dbReference>
<dbReference type="InterPro" id="IPR036890">
    <property type="entry name" value="HATPase_C_sf"/>
</dbReference>
<dbReference type="InterPro" id="IPR004358">
    <property type="entry name" value="Sig_transdc_His_kin-like_C"/>
</dbReference>
<evidence type="ECO:0000256" key="6">
    <source>
        <dbReference type="ARBA" id="ARBA00022692"/>
    </source>
</evidence>
<feature type="transmembrane region" description="Helical" evidence="11">
    <location>
        <begin position="150"/>
        <end position="169"/>
    </location>
</feature>
<keyword evidence="6 11" id="KW-0812">Transmembrane</keyword>
<dbReference type="SUPFAM" id="SSF47384">
    <property type="entry name" value="Homodimeric domain of signal transducing histidine kinase"/>
    <property type="match status" value="1"/>
</dbReference>
<keyword evidence="4" id="KW-0597">Phosphoprotein</keyword>
<keyword evidence="7 14" id="KW-0418">Kinase</keyword>
<dbReference type="SMART" id="SM00387">
    <property type="entry name" value="HATPase_c"/>
    <property type="match status" value="1"/>
</dbReference>
<keyword evidence="8 11" id="KW-1133">Transmembrane helix</keyword>
<sequence>MQGRMKRIGASLQLRLSVSLALAILLVGALAGGLAFRAALEEAHELQDDTLRQVALLFDRQPLPPSAAQADAPQDSDEDSRVLVQLLGEPHPAARALPLPPGLADGLHTLEIQGETYRALVRGSAAGQRIAVLQPTELRDEIAREGALRALVPLLVLVPVLLLVVAHLVRKMFRPIAVLSREIDRRADDALHPVDEAPLPLEVRPFAVAINRMLGRVEQSMQVQRRFVADAAHELRSPLTALSLQAERLAEADMSAPARDRLAALRQGIARGRRLLDQLLGLARAQAPAQSVPREGARPASVQQVFREVLEDLMPLAEARGIDIGVEGEQDALVRLDAFELAAVIRNLVDNAVRYTPEGGQVDLSVRLASGRAVLCVEDSGPGIAPGERERVFDPFYRVPGSSQSGAGLGLSIVRTLLARIGGDIDLAYRDEAAATGLRVRLVLPLA</sequence>
<dbReference type="Gene3D" id="1.10.287.130">
    <property type="match status" value="1"/>
</dbReference>
<dbReference type="Pfam" id="PF02518">
    <property type="entry name" value="HATPase_c"/>
    <property type="match status" value="1"/>
</dbReference>
<comment type="catalytic activity">
    <reaction evidence="1">
        <text>ATP + protein L-histidine = ADP + protein N-phospho-L-histidine.</text>
        <dbReference type="EC" id="2.7.13.3"/>
    </reaction>
</comment>
<dbReference type="CDD" id="cd00075">
    <property type="entry name" value="HATPase"/>
    <property type="match status" value="1"/>
</dbReference>
<dbReference type="Gene3D" id="3.30.565.10">
    <property type="entry name" value="Histidine kinase-like ATPase, C-terminal domain"/>
    <property type="match status" value="1"/>
</dbReference>
<dbReference type="Pfam" id="PF00512">
    <property type="entry name" value="HisKA"/>
    <property type="match status" value="1"/>
</dbReference>
<feature type="domain" description="HAMP" evidence="13">
    <location>
        <begin position="170"/>
        <end position="222"/>
    </location>
</feature>
<protein>
    <recommendedName>
        <fullName evidence="3">histidine kinase</fullName>
        <ecNumber evidence="3">2.7.13.3</ecNumber>
    </recommendedName>
</protein>
<gene>
    <name evidence="14" type="ORF">GT347_22110</name>
</gene>
<organism evidence="14 15">
    <name type="scientific">Xylophilus rhododendri</name>
    <dbReference type="NCBI Taxonomy" id="2697032"/>
    <lineage>
        <taxon>Bacteria</taxon>
        <taxon>Pseudomonadati</taxon>
        <taxon>Pseudomonadota</taxon>
        <taxon>Betaproteobacteria</taxon>
        <taxon>Burkholderiales</taxon>
        <taxon>Xylophilus</taxon>
    </lineage>
</organism>
<evidence type="ECO:0000256" key="11">
    <source>
        <dbReference type="SAM" id="Phobius"/>
    </source>
</evidence>
<dbReference type="PROSITE" id="PS50885">
    <property type="entry name" value="HAMP"/>
    <property type="match status" value="1"/>
</dbReference>
<dbReference type="PANTHER" id="PTHR45436:SF15">
    <property type="entry name" value="SENSOR HISTIDINE KINASE CUSS"/>
    <property type="match status" value="1"/>
</dbReference>
<accession>A0A857JEP1</accession>
<evidence type="ECO:0000313" key="15">
    <source>
        <dbReference type="Proteomes" id="UP000464787"/>
    </source>
</evidence>
<keyword evidence="9" id="KW-0902">Two-component regulatory system</keyword>
<dbReference type="AlphaFoldDB" id="A0A857JEP1"/>
<dbReference type="PANTHER" id="PTHR45436">
    <property type="entry name" value="SENSOR HISTIDINE KINASE YKOH"/>
    <property type="match status" value="1"/>
</dbReference>
<dbReference type="InterPro" id="IPR005467">
    <property type="entry name" value="His_kinase_dom"/>
</dbReference>
<comment type="subcellular location">
    <subcellularLocation>
        <location evidence="2">Membrane</location>
        <topology evidence="2">Multi-pass membrane protein</topology>
    </subcellularLocation>
</comment>
<dbReference type="EMBL" id="CP047650">
    <property type="protein sequence ID" value="QHJ01674.1"/>
    <property type="molecule type" value="Genomic_DNA"/>
</dbReference>
<keyword evidence="15" id="KW-1185">Reference proteome</keyword>
<evidence type="ECO:0000256" key="7">
    <source>
        <dbReference type="ARBA" id="ARBA00022777"/>
    </source>
</evidence>
<dbReference type="SUPFAM" id="SSF55874">
    <property type="entry name" value="ATPase domain of HSP90 chaperone/DNA topoisomerase II/histidine kinase"/>
    <property type="match status" value="1"/>
</dbReference>
<dbReference type="InterPro" id="IPR036097">
    <property type="entry name" value="HisK_dim/P_sf"/>
</dbReference>
<reference evidence="14 15" key="1">
    <citation type="submission" date="2020-01" db="EMBL/GenBank/DDBJ databases">
        <title>Genome sequencing of strain KACC 21265.</title>
        <authorList>
            <person name="Heo J."/>
            <person name="Kim S.-J."/>
            <person name="Kim J.-S."/>
            <person name="Hong S.-B."/>
            <person name="Kwon S.-W."/>
        </authorList>
    </citation>
    <scope>NUCLEOTIDE SEQUENCE [LARGE SCALE GENOMIC DNA]</scope>
    <source>
        <strain evidence="14 15">KACC 21265</strain>
    </source>
</reference>